<evidence type="ECO:0000256" key="1">
    <source>
        <dbReference type="ARBA" id="ARBA00004148"/>
    </source>
</evidence>
<evidence type="ECO:0000256" key="2">
    <source>
        <dbReference type="ARBA" id="ARBA00022554"/>
    </source>
</evidence>
<dbReference type="Proteomes" id="UP000323597">
    <property type="component" value="Chromosome A06"/>
</dbReference>
<dbReference type="Pfam" id="PF02383">
    <property type="entry name" value="Syja_N"/>
    <property type="match status" value="1"/>
</dbReference>
<keyword evidence="3" id="KW-0378">Hydrolase</keyword>
<evidence type="ECO:0000256" key="5">
    <source>
        <dbReference type="ARBA" id="ARBA00023337"/>
    </source>
</evidence>
<sequence>MIGRDKNQTVWRVLKIHRLDSSELTILEDPTTYSEFECFDLLRRIHDGNRSTGGLNFVTACYGIVGFVKFLGPYYMLLIKKRRKIGSICGHNIYAVTKSEMIPISNSPDQSNVAYSKNEKRSFANSACKCIMYLVLIRRHMRLAQKLGYTMRLALKVSVAHCI</sequence>
<gene>
    <name evidence="9" type="ORF">E1A91_A06G213000v1</name>
</gene>
<dbReference type="EMBL" id="CM017641">
    <property type="protein sequence ID" value="TYJ31645.1"/>
    <property type="molecule type" value="Genomic_DNA"/>
</dbReference>
<name>A0A5D2YYP0_GOSMU</name>
<keyword evidence="7" id="KW-1133">Transmembrane helix</keyword>
<keyword evidence="4 7" id="KW-0472">Membrane</keyword>
<evidence type="ECO:0000256" key="6">
    <source>
        <dbReference type="ARBA" id="ARBA00023464"/>
    </source>
</evidence>
<evidence type="ECO:0000313" key="9">
    <source>
        <dbReference type="EMBL" id="TYJ31645.1"/>
    </source>
</evidence>
<keyword evidence="10" id="KW-1185">Reference proteome</keyword>
<evidence type="ECO:0000256" key="3">
    <source>
        <dbReference type="ARBA" id="ARBA00022801"/>
    </source>
</evidence>
<dbReference type="InterPro" id="IPR043573">
    <property type="entry name" value="Fig4-like"/>
</dbReference>
<organism evidence="9 10">
    <name type="scientific">Gossypium mustelinum</name>
    <name type="common">Cotton</name>
    <name type="synonym">Gossypium caicoense</name>
    <dbReference type="NCBI Taxonomy" id="34275"/>
    <lineage>
        <taxon>Eukaryota</taxon>
        <taxon>Viridiplantae</taxon>
        <taxon>Streptophyta</taxon>
        <taxon>Embryophyta</taxon>
        <taxon>Tracheophyta</taxon>
        <taxon>Spermatophyta</taxon>
        <taxon>Magnoliopsida</taxon>
        <taxon>eudicotyledons</taxon>
        <taxon>Gunneridae</taxon>
        <taxon>Pentapetalae</taxon>
        <taxon>rosids</taxon>
        <taxon>malvids</taxon>
        <taxon>Malvales</taxon>
        <taxon>Malvaceae</taxon>
        <taxon>Malvoideae</taxon>
        <taxon>Gossypium</taxon>
    </lineage>
</organism>
<feature type="domain" description="SAC" evidence="8">
    <location>
        <begin position="62"/>
        <end position="119"/>
    </location>
</feature>
<keyword evidence="2" id="KW-0926">Vacuole</keyword>
<evidence type="ECO:0000256" key="7">
    <source>
        <dbReference type="SAM" id="Phobius"/>
    </source>
</evidence>
<dbReference type="GO" id="GO:0046856">
    <property type="term" value="P:phosphatidylinositol dephosphorylation"/>
    <property type="evidence" value="ECO:0007669"/>
    <property type="project" value="InterPro"/>
</dbReference>
<comment type="subunit">
    <text evidence="6">Component of the PI(3,5)P2 regulatory complex at least composed of ATG18, SAC/FIG4, FAB1 and VAC14.</text>
</comment>
<dbReference type="AlphaFoldDB" id="A0A5D2YYP0"/>
<evidence type="ECO:0000256" key="4">
    <source>
        <dbReference type="ARBA" id="ARBA00023136"/>
    </source>
</evidence>
<dbReference type="GO" id="GO:0005774">
    <property type="term" value="C:vacuolar membrane"/>
    <property type="evidence" value="ECO:0007669"/>
    <property type="project" value="UniProtKB-SubCell"/>
</dbReference>
<reference evidence="9 10" key="1">
    <citation type="submission" date="2019-07" db="EMBL/GenBank/DDBJ databases">
        <title>WGS assembly of Gossypium mustelinum.</title>
        <authorList>
            <person name="Chen Z.J."/>
            <person name="Sreedasyam A."/>
            <person name="Ando A."/>
            <person name="Song Q."/>
            <person name="De L."/>
            <person name="Hulse-Kemp A."/>
            <person name="Ding M."/>
            <person name="Ye W."/>
            <person name="Kirkbride R."/>
            <person name="Jenkins J."/>
            <person name="Plott C."/>
            <person name="Lovell J."/>
            <person name="Lin Y.-M."/>
            <person name="Vaughn R."/>
            <person name="Liu B."/>
            <person name="Li W."/>
            <person name="Simpson S."/>
            <person name="Scheffler B."/>
            <person name="Saski C."/>
            <person name="Grover C."/>
            <person name="Hu G."/>
            <person name="Conover J."/>
            <person name="Carlson J."/>
            <person name="Shu S."/>
            <person name="Boston L."/>
            <person name="Williams M."/>
            <person name="Peterson D."/>
            <person name="Mcgee K."/>
            <person name="Jones D."/>
            <person name="Wendel J."/>
            <person name="Stelly D."/>
            <person name="Grimwood J."/>
            <person name="Schmutz J."/>
        </authorList>
    </citation>
    <scope>NUCLEOTIDE SEQUENCE [LARGE SCALE GENOMIC DNA]</scope>
    <source>
        <strain evidence="9">1408120.09</strain>
    </source>
</reference>
<dbReference type="PANTHER" id="PTHR45738">
    <property type="entry name" value="POLYPHOSPHOINOSITIDE PHOSPHATASE"/>
    <property type="match status" value="1"/>
</dbReference>
<dbReference type="PANTHER" id="PTHR45738:SF6">
    <property type="entry name" value="PHOSPHOINOSITIDE PHOSPHATASE SAC5"/>
    <property type="match status" value="1"/>
</dbReference>
<dbReference type="InterPro" id="IPR002013">
    <property type="entry name" value="SAC_dom"/>
</dbReference>
<evidence type="ECO:0000259" key="8">
    <source>
        <dbReference type="Pfam" id="PF02383"/>
    </source>
</evidence>
<protein>
    <recommendedName>
        <fullName evidence="8">SAC domain-containing protein</fullName>
    </recommendedName>
</protein>
<proteinExistence type="predicted"/>
<dbReference type="GO" id="GO:0043813">
    <property type="term" value="F:phosphatidylinositol-3,5-bisphosphate 5-phosphatase activity"/>
    <property type="evidence" value="ECO:0007669"/>
    <property type="project" value="InterPro"/>
</dbReference>
<feature type="transmembrane region" description="Helical" evidence="7">
    <location>
        <begin position="57"/>
        <end position="77"/>
    </location>
</feature>
<evidence type="ECO:0000313" key="10">
    <source>
        <dbReference type="Proteomes" id="UP000323597"/>
    </source>
</evidence>
<comment type="catalytic activity">
    <reaction evidence="5">
        <text>a 1,2-diacyl-sn-glycero-3-phospho-(1D-myo-inositol-3,5-bisphosphate) + H2O = a 1,2-diacyl-sn-glycero-3-phospho-(1D-myo-inositol-3-phosphate) + phosphate</text>
        <dbReference type="Rhea" id="RHEA:32955"/>
        <dbReference type="ChEBI" id="CHEBI:15377"/>
        <dbReference type="ChEBI" id="CHEBI:43474"/>
        <dbReference type="ChEBI" id="CHEBI:57923"/>
        <dbReference type="ChEBI" id="CHEBI:58088"/>
    </reaction>
</comment>
<comment type="subcellular location">
    <subcellularLocation>
        <location evidence="1">Vacuole membrane</location>
        <topology evidence="1">Peripheral membrane protein</topology>
    </subcellularLocation>
</comment>
<accession>A0A5D2YYP0</accession>
<keyword evidence="7" id="KW-0812">Transmembrane</keyword>